<feature type="compositionally biased region" description="Basic and acidic residues" evidence="2">
    <location>
        <begin position="51"/>
        <end position="70"/>
    </location>
</feature>
<evidence type="ECO:0000256" key="2">
    <source>
        <dbReference type="SAM" id="MobiDB-lite"/>
    </source>
</evidence>
<dbReference type="Proteomes" id="UP000240760">
    <property type="component" value="Unassembled WGS sequence"/>
</dbReference>
<feature type="coiled-coil region" evidence="1">
    <location>
        <begin position="314"/>
        <end position="348"/>
    </location>
</feature>
<protein>
    <submittedName>
        <fullName evidence="3">Uncharacterized protein</fullName>
    </submittedName>
</protein>
<keyword evidence="1" id="KW-0175">Coiled coil</keyword>
<proteinExistence type="predicted"/>
<feature type="coiled-coil region" evidence="1">
    <location>
        <begin position="498"/>
        <end position="532"/>
    </location>
</feature>
<feature type="region of interest" description="Disordered" evidence="2">
    <location>
        <begin position="1"/>
        <end position="96"/>
    </location>
</feature>
<evidence type="ECO:0000256" key="1">
    <source>
        <dbReference type="SAM" id="Coils"/>
    </source>
</evidence>
<keyword evidence="4" id="KW-1185">Reference proteome</keyword>
<dbReference type="AlphaFoldDB" id="A0A2T4CCF0"/>
<name>A0A2T4CCF0_TRILO</name>
<organism evidence="3 4">
    <name type="scientific">Trichoderma longibrachiatum ATCC 18648</name>
    <dbReference type="NCBI Taxonomy" id="983965"/>
    <lineage>
        <taxon>Eukaryota</taxon>
        <taxon>Fungi</taxon>
        <taxon>Dikarya</taxon>
        <taxon>Ascomycota</taxon>
        <taxon>Pezizomycotina</taxon>
        <taxon>Sordariomycetes</taxon>
        <taxon>Hypocreomycetidae</taxon>
        <taxon>Hypocreales</taxon>
        <taxon>Hypocreaceae</taxon>
        <taxon>Trichoderma</taxon>
    </lineage>
</organism>
<dbReference type="OrthoDB" id="4959284at2759"/>
<dbReference type="STRING" id="983965.A0A2T4CCF0"/>
<reference evidence="3 4" key="1">
    <citation type="submission" date="2016-07" db="EMBL/GenBank/DDBJ databases">
        <title>Multiple horizontal gene transfer events from other fungi enriched the ability of initially mycotrophic Trichoderma (Ascomycota) to feed on dead plant biomass.</title>
        <authorList>
            <consortium name="DOE Joint Genome Institute"/>
            <person name="Aerts A."/>
            <person name="Atanasova L."/>
            <person name="Chenthamara K."/>
            <person name="Zhang J."/>
            <person name="Grujic M."/>
            <person name="Henrissat B."/>
            <person name="Kuo A."/>
            <person name="Salamov A."/>
            <person name="Lipzen A."/>
            <person name="Labutti K."/>
            <person name="Barry K."/>
            <person name="Miao Y."/>
            <person name="Rahimi M.J."/>
            <person name="Shen Q."/>
            <person name="Grigoriev I.V."/>
            <person name="Kubicek C.P."/>
            <person name="Druzhinina I.S."/>
        </authorList>
    </citation>
    <scope>NUCLEOTIDE SEQUENCE [LARGE SCALE GENOMIC DNA]</scope>
    <source>
        <strain evidence="3 4">ATCC 18648</strain>
    </source>
</reference>
<evidence type="ECO:0000313" key="4">
    <source>
        <dbReference type="Proteomes" id="UP000240760"/>
    </source>
</evidence>
<accession>A0A2T4CCF0</accession>
<feature type="compositionally biased region" description="Polar residues" evidence="2">
    <location>
        <begin position="1"/>
        <end position="14"/>
    </location>
</feature>
<feature type="coiled-coil region" evidence="1">
    <location>
        <begin position="149"/>
        <end position="176"/>
    </location>
</feature>
<evidence type="ECO:0000313" key="3">
    <source>
        <dbReference type="EMBL" id="PTB79214.1"/>
    </source>
</evidence>
<gene>
    <name evidence="3" type="ORF">M440DRAFT_1163461</name>
</gene>
<feature type="compositionally biased region" description="Polar residues" evidence="2">
    <location>
        <begin position="85"/>
        <end position="96"/>
    </location>
</feature>
<dbReference type="EMBL" id="KZ679128">
    <property type="protein sequence ID" value="PTB79214.1"/>
    <property type="molecule type" value="Genomic_DNA"/>
</dbReference>
<sequence>MSSDSLKSRNTQQGFHKIFGNGRKRDSIHGDSNQRQAGDAPKAPSGSKRSRPVDRPDERSSAAQRDRGEKSAPTPTVSHRPRQPGNPNKPQSSDRLISVTANILKPVLDSICERMTWFQARHKHGKSLNLSRAIQEQNHYHPSDYPGSADLLVNQEQQLREDIESANQRIASTDEKIAAALQPLLQHLSNTCAKDCNSSGNSEERAVSEAKLAAVSITLKKETHDSIKQEAADIQQKIQELVESQMAKLKDAMIQDNEQKLEKKVDNKLHSLRLALTQEAESRATSLRKTLAHGYEQRLTEMKGTITQDNQKTIGELKMALAEANQKNAALHEQMASLEARLDQSASEQRQLLKSLVDEAQLSQKLQQLSVSKDEKLSKFEARLDSLPNHAPRLEQLEENMREHSKFIETKAQQQDAASTRLESMESTSSKALAEVREIKEHVQRLLSSGNSTTLLTNSQILDVVRPELAKSDEKHKLGMKRIQDGLAPFLGKERASREALESQLEIISAQISELQCECSTAQNRLSGFTENFEKQRQLFVGGLKSLEDMVNGRLNQAISELRSDARGLRPDFELSRDDFEGICLQLQALNNWQTHFSTNGLYRDIVAHIQNTLPESSRMRIDRLEARLAAFEMSLSNKRRKLPGNNAAMVDGHQPDSD</sequence>